<name>A0A6P7GM28_DIAVI</name>
<dbReference type="KEGG" id="dvv:114340474"/>
<dbReference type="RefSeq" id="XP_028147022.1">
    <property type="nucleotide sequence ID" value="XM_028291221.1"/>
</dbReference>
<sequence>MPIQFSNTMEEIENKLYSNNPINISTLISKIISNVKKKHENGTKEFPEVKFLKEKLMNPDPLISEVAGVAIIELIKDGILPVDSVLTDFISTMKSIQCHSTLINTLGELLYLQIIKKENIFNLHSPQHPFIILANENPHLSSHILNKICQLQELDGSIVNKIFEPFYLYCLCCPSKHEHDLLRYRLWTLLLNSNCVDSNFFVNILGWLQVQRIEDLPLISDQLIEALNNPNISKFIEIELIILWLVNALRNLSINKLDAQSVLCCLKKVIENRTLVAIDSILLIFAEVMDTCSPLHLKQLLEVCKTAIKSNKAINLCALETVRASLLPWLAAPCLLTNEAYEVAANIIAIIDNRQHDEKENNASLKAFADKYKDQICTNKTVFLSVTLAMNLERFSQENLLKIWLKELQEVPEEFIAEMFNILCGLMMVDYTDPEISMIILELLLICTKNQISLSSKLLTLILYVIPKNPSHHFLTALPRLVILRDNIPKIIAMIQAVSKGSENLFNMALSLAYDAWKIDNKCYIYLEDLLVQNVPVKKVWERNVVKAYILKKICEKKPELYGKDVIAHLSKILNDCDDDNGALPCSLAIEAITVLCRAGVIDIKTTWSTLSPKFKNDMRVQVVKSLCALTQEIPQLSNTDNYKDLFEDVTKTLWYYGELGNSEISETALLSLTTFGMEHICMHLPEKYLEPGSTPNMQAVSGKTWIQFFIQNGASISSINFIKKMMSFEIDGFLKYVYQPKGPKEPVNYSYLPSFSIVRAIGEFIKTWVNKWRGSIHDKLYLECLNIYSVEYSKPLPPLDWSFLHDLLVDPKTKEYAVDIASHQVVMSGTARRLIEGYLVELTNNPQIADIEHTFRNLKFLSRSIQPMILRPFIENCMWFAIQEYNQNHPELLITMTDYLKNVLQQENIQETNKVTIIEVVGSIIFVTDVNLKLFDLLCQVIVVSPTNLLEVAKFDIVDNEEGFRKTVKIRCALARSGKFAPMNWLNLLIDVWSTNFRGLSLWEELDLVFKTQSKNTDECVPWFLELVGQIQAKIAERSEVENICCLFDILIKAVISFSGFYTLIETNLDKEIRMKELFPSALATLLDRYTWEASSVQMLEWLYHLNMEATVPTEYRKLFGLCLQALKHNEEFIKNQKCMKYLNSRTNFK</sequence>
<dbReference type="PANTHER" id="PTHR16212">
    <property type="entry name" value="FOCADHESIN FAMILY MEMBER"/>
    <property type="match status" value="1"/>
</dbReference>
<evidence type="ECO:0000259" key="1">
    <source>
        <dbReference type="Pfam" id="PF12530"/>
    </source>
</evidence>
<dbReference type="Pfam" id="PF12530">
    <property type="entry name" value="DUF3730"/>
    <property type="match status" value="1"/>
</dbReference>
<dbReference type="AlphaFoldDB" id="A0A6P7GM28"/>
<dbReference type="InParanoid" id="A0A6P7GM28"/>
<evidence type="ECO:0000313" key="2">
    <source>
        <dbReference type="RefSeq" id="XP_028147022.1"/>
    </source>
</evidence>
<dbReference type="FunCoup" id="A0A6P7GM28">
    <property type="interactions" value="2"/>
</dbReference>
<protein>
    <submittedName>
        <fullName evidence="2">Focadhesin</fullName>
    </submittedName>
</protein>
<accession>A0A6P7GM28</accession>
<proteinExistence type="predicted"/>
<dbReference type="PANTHER" id="PTHR16212:SF4">
    <property type="entry name" value="FOCADHESIN"/>
    <property type="match status" value="1"/>
</dbReference>
<dbReference type="OrthoDB" id="6354723at2759"/>
<dbReference type="InterPro" id="IPR045163">
    <property type="entry name" value="Focadhesin/RST1"/>
</dbReference>
<reference evidence="2" key="1">
    <citation type="submission" date="2025-08" db="UniProtKB">
        <authorList>
            <consortium name="RefSeq"/>
        </authorList>
    </citation>
    <scope>IDENTIFICATION</scope>
    <source>
        <tissue evidence="2">Whole insect</tissue>
    </source>
</reference>
<dbReference type="InterPro" id="IPR022542">
    <property type="entry name" value="FOCAD/RST1_DUF3730"/>
</dbReference>
<gene>
    <name evidence="2" type="primary">LOC114340474</name>
</gene>
<organism evidence="2">
    <name type="scientific">Diabrotica virgifera virgifera</name>
    <name type="common">western corn rootworm</name>
    <dbReference type="NCBI Taxonomy" id="50390"/>
    <lineage>
        <taxon>Eukaryota</taxon>
        <taxon>Metazoa</taxon>
        <taxon>Ecdysozoa</taxon>
        <taxon>Arthropoda</taxon>
        <taxon>Hexapoda</taxon>
        <taxon>Insecta</taxon>
        <taxon>Pterygota</taxon>
        <taxon>Neoptera</taxon>
        <taxon>Endopterygota</taxon>
        <taxon>Coleoptera</taxon>
        <taxon>Polyphaga</taxon>
        <taxon>Cucujiformia</taxon>
        <taxon>Chrysomeloidea</taxon>
        <taxon>Chrysomelidae</taxon>
        <taxon>Galerucinae</taxon>
        <taxon>Diabroticina</taxon>
        <taxon>Diabroticites</taxon>
        <taxon>Diabrotica</taxon>
    </lineage>
</organism>
<dbReference type="GO" id="GO:0060147">
    <property type="term" value="P:regulation of post-transcriptional gene silencing"/>
    <property type="evidence" value="ECO:0007669"/>
    <property type="project" value="InterPro"/>
</dbReference>
<feature type="domain" description="DUF3730" evidence="1">
    <location>
        <begin position="472"/>
        <end position="662"/>
    </location>
</feature>